<dbReference type="Pfam" id="PF08324">
    <property type="entry name" value="PUL"/>
    <property type="match status" value="1"/>
</dbReference>
<dbReference type="Pfam" id="PF00400">
    <property type="entry name" value="WD40"/>
    <property type="match status" value="3"/>
</dbReference>
<feature type="repeat" description="WD" evidence="4">
    <location>
        <begin position="151"/>
        <end position="192"/>
    </location>
</feature>
<evidence type="ECO:0000313" key="7">
    <source>
        <dbReference type="EMBL" id="SVP91996.1"/>
    </source>
</evidence>
<evidence type="ECO:0000256" key="4">
    <source>
        <dbReference type="PROSITE-ProRule" id="PRU00221"/>
    </source>
</evidence>
<dbReference type="Gene3D" id="2.130.10.10">
    <property type="entry name" value="YVTN repeat-like/Quinoprotein amine dehydrogenase"/>
    <property type="match status" value="2"/>
</dbReference>
<name>A0A3B0NAA6_THEAN</name>
<evidence type="ECO:0000256" key="3">
    <source>
        <dbReference type="ARBA" id="ARBA00022737"/>
    </source>
</evidence>
<dbReference type="PANTHER" id="PTHR19849:SF0">
    <property type="entry name" value="PHOSPHOLIPASE A-2-ACTIVATING PROTEIN"/>
    <property type="match status" value="1"/>
</dbReference>
<keyword evidence="2 4" id="KW-0853">WD repeat</keyword>
<sequence>MDSVEKISGDLDPYNGSYDLHRELFGHERGVRCGCNIGEKHLSLLNSADSSDNHVFNHEYLVTGGAEGDVVVWKLTNLGYCNIVSRFMAHVNTVMCIVPSQLLNDFLDMSSLESNPNEELTLYEHQLCVYTCGRDKLIHRVNLAGKKLLTLEGHDDVVCSLHEMPDSSKLVSGSWDGTAIVWDVLSGTQQYRIQSTQYKYSVYVNSLVTGEVVTAMQNGDLCFWNGRNLVKSKKLHDDAIRAVSIKENYLTCSNDCTIKCFNDSLCLLFSMELHEGFVYDVRHSKEFDVAFSASEDKTVRVWSTKNGQLLQTIALESSVWQVVETTYNGIATIELSGKVTLWKLKPGKTPIQPNNKLECVVKPKVTRTSGVKILDMTLFKKFNSEKAKELILKYSEENKTLLDTELLYVKQFFQNDTSNLRDSYDISWVVKMLDWPVAERLPVFDLIKASSIYLFTEQLFKTRNQGSKVIFSANEALKNSDNPQLFSVCLQMFANLLHPSISRSVMFRHFESIMESVSVICGISNKLIQQPLSVLCQNFAIACVHNNETNVINHIVLLISKSLAICNEDLKTDSPFSAPVSVRHFMTLELLIHNFPQTTEYCHGHQLKTVLESLSKLLIDKKLVDSNSLGTINYLLNNLS</sequence>
<proteinExistence type="predicted"/>
<organism evidence="7">
    <name type="scientific">Theileria annulata</name>
    <dbReference type="NCBI Taxonomy" id="5874"/>
    <lineage>
        <taxon>Eukaryota</taxon>
        <taxon>Sar</taxon>
        <taxon>Alveolata</taxon>
        <taxon>Apicomplexa</taxon>
        <taxon>Aconoidasida</taxon>
        <taxon>Piroplasmida</taxon>
        <taxon>Theileriidae</taxon>
        <taxon>Theileria</taxon>
    </lineage>
</organism>
<dbReference type="GO" id="GO:0043161">
    <property type="term" value="P:proteasome-mediated ubiquitin-dependent protein catabolic process"/>
    <property type="evidence" value="ECO:0007669"/>
    <property type="project" value="TreeGrafter"/>
</dbReference>
<dbReference type="InterPro" id="IPR015943">
    <property type="entry name" value="WD40/YVTN_repeat-like_dom_sf"/>
</dbReference>
<dbReference type="SUPFAM" id="SSF50978">
    <property type="entry name" value="WD40 repeat-like"/>
    <property type="match status" value="1"/>
</dbReference>
<dbReference type="PROSITE" id="PS50082">
    <property type="entry name" value="WD_REPEATS_2"/>
    <property type="match status" value="2"/>
</dbReference>
<feature type="repeat" description="WD" evidence="4">
    <location>
        <begin position="271"/>
        <end position="312"/>
    </location>
</feature>
<dbReference type="GO" id="GO:0043130">
    <property type="term" value="F:ubiquitin binding"/>
    <property type="evidence" value="ECO:0007669"/>
    <property type="project" value="TreeGrafter"/>
</dbReference>
<dbReference type="InterPro" id="IPR001680">
    <property type="entry name" value="WD40_rpt"/>
</dbReference>
<dbReference type="PROSITE" id="PS00678">
    <property type="entry name" value="WD_REPEATS_1"/>
    <property type="match status" value="1"/>
</dbReference>
<evidence type="ECO:0000313" key="6">
    <source>
        <dbReference type="EMBL" id="SVP91735.1"/>
    </source>
</evidence>
<dbReference type="InterPro" id="IPR013535">
    <property type="entry name" value="PUL_dom"/>
</dbReference>
<evidence type="ECO:0000259" key="5">
    <source>
        <dbReference type="PROSITE" id="PS51396"/>
    </source>
</evidence>
<dbReference type="VEuPathDB" id="PiroplasmaDB:TA12235"/>
<dbReference type="InterPro" id="IPR019775">
    <property type="entry name" value="WD40_repeat_CS"/>
</dbReference>
<keyword evidence="1" id="KW-0963">Cytoplasm</keyword>
<gene>
    <name evidence="6" type="ORF">TAT_000190300</name>
    <name evidence="7" type="ORF">TAV_000190600</name>
</gene>
<feature type="domain" description="PUL" evidence="5">
    <location>
        <begin position="372"/>
        <end position="639"/>
    </location>
</feature>
<accession>A0A3B0NAA6</accession>
<dbReference type="GO" id="GO:0010992">
    <property type="term" value="P:ubiquitin recycling"/>
    <property type="evidence" value="ECO:0007669"/>
    <property type="project" value="TreeGrafter"/>
</dbReference>
<dbReference type="InterPro" id="IPR011989">
    <property type="entry name" value="ARM-like"/>
</dbReference>
<dbReference type="SMART" id="SM00320">
    <property type="entry name" value="WD40"/>
    <property type="match status" value="4"/>
</dbReference>
<evidence type="ECO:0000256" key="2">
    <source>
        <dbReference type="ARBA" id="ARBA00022574"/>
    </source>
</evidence>
<dbReference type="GO" id="GO:0005737">
    <property type="term" value="C:cytoplasm"/>
    <property type="evidence" value="ECO:0007669"/>
    <property type="project" value="TreeGrafter"/>
</dbReference>
<reference evidence="7" key="1">
    <citation type="submission" date="2018-07" db="EMBL/GenBank/DDBJ databases">
        <authorList>
            <person name="Quirk P.G."/>
            <person name="Krulwich T.A."/>
        </authorList>
    </citation>
    <scope>NUCLEOTIDE SEQUENCE</scope>
    <source>
        <strain evidence="7">Anand</strain>
    </source>
</reference>
<dbReference type="PROSITE" id="PS50294">
    <property type="entry name" value="WD_REPEATS_REGION"/>
    <property type="match status" value="2"/>
</dbReference>
<protein>
    <submittedName>
        <fullName evidence="7">WD domain, G-beta repeat, putative</fullName>
    </submittedName>
</protein>
<dbReference type="PANTHER" id="PTHR19849">
    <property type="entry name" value="PHOSPHOLIPASE A-2-ACTIVATING PROTEIN"/>
    <property type="match status" value="1"/>
</dbReference>
<dbReference type="EMBL" id="UIVT01000002">
    <property type="protein sequence ID" value="SVP91735.1"/>
    <property type="molecule type" value="Genomic_DNA"/>
</dbReference>
<dbReference type="GO" id="GO:0005634">
    <property type="term" value="C:nucleus"/>
    <property type="evidence" value="ECO:0007669"/>
    <property type="project" value="TreeGrafter"/>
</dbReference>
<dbReference type="Gene3D" id="1.25.10.10">
    <property type="entry name" value="Leucine-rich Repeat Variant"/>
    <property type="match status" value="1"/>
</dbReference>
<evidence type="ECO:0000256" key="1">
    <source>
        <dbReference type="ARBA" id="ARBA00022490"/>
    </source>
</evidence>
<keyword evidence="3" id="KW-0677">Repeat</keyword>
<dbReference type="EMBL" id="UIVS01000002">
    <property type="protein sequence ID" value="SVP91996.1"/>
    <property type="molecule type" value="Genomic_DNA"/>
</dbReference>
<dbReference type="AlphaFoldDB" id="A0A3B0NAA6"/>
<dbReference type="PROSITE" id="PS51396">
    <property type="entry name" value="PUL"/>
    <property type="match status" value="1"/>
</dbReference>
<dbReference type="InterPro" id="IPR036322">
    <property type="entry name" value="WD40_repeat_dom_sf"/>
</dbReference>